<comment type="caution">
    <text evidence="1">The sequence shown here is derived from an EMBL/GenBank/DDBJ whole genome shotgun (WGS) entry which is preliminary data.</text>
</comment>
<dbReference type="RefSeq" id="WP_283763498.1">
    <property type="nucleotide sequence ID" value="NZ_JAQPOK010000111.1"/>
</dbReference>
<evidence type="ECO:0000313" key="2">
    <source>
        <dbReference type="Proteomes" id="UP001231370"/>
    </source>
</evidence>
<reference evidence="1 2" key="1">
    <citation type="submission" date="2023-01" db="EMBL/GenBank/DDBJ databases">
        <title>Novel diversity within Roseofilum (Cyanobacteria; Desertifilaceae) from marine benthic mats with descriptions of four novel species.</title>
        <authorList>
            <person name="Wang Y."/>
            <person name="Berthold D.E."/>
            <person name="Hu J."/>
            <person name="Lefler F.W."/>
            <person name="Laughinghouse H.D. IV."/>
        </authorList>
    </citation>
    <scope>NUCLEOTIDE SEQUENCE [LARGE SCALE GENOMIC DNA]</scope>
    <source>
        <strain evidence="1 2">BLCC-M91</strain>
    </source>
</reference>
<keyword evidence="2" id="KW-1185">Reference proteome</keyword>
<dbReference type="Proteomes" id="UP001231370">
    <property type="component" value="Unassembled WGS sequence"/>
</dbReference>
<dbReference type="EMBL" id="JAQPOK010000111">
    <property type="protein sequence ID" value="MDJ1180197.1"/>
    <property type="molecule type" value="Genomic_DNA"/>
</dbReference>
<proteinExistence type="predicted"/>
<evidence type="ECO:0000313" key="1">
    <source>
        <dbReference type="EMBL" id="MDJ1180197.1"/>
    </source>
</evidence>
<name>A0ABT7BLX1_9CYAN</name>
<organism evidence="1 2">
    <name type="scientific">Roseofilum halophilum BLCC-M91</name>
    <dbReference type="NCBI Taxonomy" id="3022259"/>
    <lineage>
        <taxon>Bacteria</taxon>
        <taxon>Bacillati</taxon>
        <taxon>Cyanobacteriota</taxon>
        <taxon>Cyanophyceae</taxon>
        <taxon>Desertifilales</taxon>
        <taxon>Desertifilaceae</taxon>
        <taxon>Roseofilum</taxon>
        <taxon>Roseofilum halophilum</taxon>
    </lineage>
</organism>
<protein>
    <submittedName>
        <fullName evidence="1">Uncharacterized protein</fullName>
    </submittedName>
</protein>
<gene>
    <name evidence="1" type="ORF">PJF56_15135</name>
</gene>
<sequence>MSLKRPYVFSSLLLLALILLLLNRPFNIVGMAGLTTFGLAYFTKGMRRTS</sequence>
<accession>A0ABT7BLX1</accession>